<evidence type="ECO:0000256" key="1">
    <source>
        <dbReference type="ARBA" id="ARBA00006678"/>
    </source>
</evidence>
<gene>
    <name evidence="6 9" type="primary">rph</name>
    <name evidence="9" type="ORF">Pla123a_34460</name>
</gene>
<dbReference type="InterPro" id="IPR001247">
    <property type="entry name" value="ExoRNase_PH_dom1"/>
</dbReference>
<dbReference type="GO" id="GO:0000049">
    <property type="term" value="F:tRNA binding"/>
    <property type="evidence" value="ECO:0007669"/>
    <property type="project" value="UniProtKB-UniRule"/>
</dbReference>
<evidence type="ECO:0000256" key="2">
    <source>
        <dbReference type="ARBA" id="ARBA00022552"/>
    </source>
</evidence>
<keyword evidence="2 6" id="KW-0698">rRNA processing</keyword>
<dbReference type="PANTHER" id="PTHR11953">
    <property type="entry name" value="EXOSOME COMPLEX COMPONENT"/>
    <property type="match status" value="1"/>
</dbReference>
<dbReference type="HAMAP" id="MF_00564">
    <property type="entry name" value="RNase_PH"/>
    <property type="match status" value="1"/>
</dbReference>
<dbReference type="GO" id="GO:0016075">
    <property type="term" value="P:rRNA catabolic process"/>
    <property type="evidence" value="ECO:0007669"/>
    <property type="project" value="UniProtKB-UniRule"/>
</dbReference>
<comment type="subunit">
    <text evidence="6">Homohexameric ring arranged as a trimer of dimers.</text>
</comment>
<evidence type="ECO:0000256" key="3">
    <source>
        <dbReference type="ARBA" id="ARBA00022555"/>
    </source>
</evidence>
<comment type="caution">
    <text evidence="9">The sequence shown here is derived from an EMBL/GenBank/DDBJ whole genome shotgun (WGS) entry which is preliminary data.</text>
</comment>
<keyword evidence="3 6" id="KW-0820">tRNA-binding</keyword>
<dbReference type="Gene3D" id="3.30.230.70">
    <property type="entry name" value="GHMP Kinase, N-terminal domain"/>
    <property type="match status" value="1"/>
</dbReference>
<reference evidence="9 10" key="1">
    <citation type="submission" date="2019-02" db="EMBL/GenBank/DDBJ databases">
        <title>Deep-cultivation of Planctomycetes and their phenomic and genomic characterization uncovers novel biology.</title>
        <authorList>
            <person name="Wiegand S."/>
            <person name="Jogler M."/>
            <person name="Boedeker C."/>
            <person name="Pinto D."/>
            <person name="Vollmers J."/>
            <person name="Rivas-Marin E."/>
            <person name="Kohn T."/>
            <person name="Peeters S.H."/>
            <person name="Heuer A."/>
            <person name="Rast P."/>
            <person name="Oberbeckmann S."/>
            <person name="Bunk B."/>
            <person name="Jeske O."/>
            <person name="Meyerdierks A."/>
            <person name="Storesund J.E."/>
            <person name="Kallscheuer N."/>
            <person name="Luecker S."/>
            <person name="Lage O.M."/>
            <person name="Pohl T."/>
            <person name="Merkel B.J."/>
            <person name="Hornburger P."/>
            <person name="Mueller R.-W."/>
            <person name="Bruemmer F."/>
            <person name="Labrenz M."/>
            <person name="Spormann A.M."/>
            <person name="Op Den Camp H."/>
            <person name="Overmann J."/>
            <person name="Amann R."/>
            <person name="Jetten M.S.M."/>
            <person name="Mascher T."/>
            <person name="Medema M.H."/>
            <person name="Devos D.P."/>
            <person name="Kaster A.-K."/>
            <person name="Ovreas L."/>
            <person name="Rohde M."/>
            <person name="Galperin M.Y."/>
            <person name="Jogler C."/>
        </authorList>
    </citation>
    <scope>NUCLEOTIDE SEQUENCE [LARGE SCALE GENOMIC DNA]</scope>
    <source>
        <strain evidence="9 10">Pla123a</strain>
    </source>
</reference>
<evidence type="ECO:0000313" key="10">
    <source>
        <dbReference type="Proteomes" id="UP000318478"/>
    </source>
</evidence>
<dbReference type="SUPFAM" id="SSF55666">
    <property type="entry name" value="Ribonuclease PH domain 2-like"/>
    <property type="match status" value="1"/>
</dbReference>
<dbReference type="InterPro" id="IPR002381">
    <property type="entry name" value="RNase_PH_bac-type"/>
</dbReference>
<dbReference type="GO" id="GO:0009022">
    <property type="term" value="F:tRNA nucleotidyltransferase activity"/>
    <property type="evidence" value="ECO:0007669"/>
    <property type="project" value="UniProtKB-UniRule"/>
</dbReference>
<dbReference type="PANTHER" id="PTHR11953:SF0">
    <property type="entry name" value="EXOSOME COMPLEX COMPONENT RRP41"/>
    <property type="match status" value="1"/>
</dbReference>
<dbReference type="InterPro" id="IPR027408">
    <property type="entry name" value="PNPase/RNase_PH_dom_sf"/>
</dbReference>
<dbReference type="GO" id="GO:0031125">
    <property type="term" value="P:rRNA 3'-end processing"/>
    <property type="evidence" value="ECO:0007669"/>
    <property type="project" value="UniProtKB-ARBA"/>
</dbReference>
<feature type="domain" description="Exoribonuclease phosphorolytic" evidence="7">
    <location>
        <begin position="52"/>
        <end position="180"/>
    </location>
</feature>
<evidence type="ECO:0000256" key="6">
    <source>
        <dbReference type="HAMAP-Rule" id="MF_00564"/>
    </source>
</evidence>
<feature type="binding site" evidence="6">
    <location>
        <position position="126"/>
    </location>
    <ligand>
        <name>phosphate</name>
        <dbReference type="ChEBI" id="CHEBI:43474"/>
        <note>substrate</note>
    </ligand>
</feature>
<evidence type="ECO:0000313" key="9">
    <source>
        <dbReference type="EMBL" id="TWT74622.1"/>
    </source>
</evidence>
<evidence type="ECO:0000256" key="5">
    <source>
        <dbReference type="ARBA" id="ARBA00022884"/>
    </source>
</evidence>
<dbReference type="Proteomes" id="UP000318478">
    <property type="component" value="Unassembled WGS sequence"/>
</dbReference>
<dbReference type="AlphaFoldDB" id="A0A5C5YID1"/>
<dbReference type="FunFam" id="3.30.230.70:FF:000003">
    <property type="entry name" value="Ribonuclease PH"/>
    <property type="match status" value="1"/>
</dbReference>
<feature type="domain" description="Exoribonuclease phosphorolytic" evidence="8">
    <location>
        <begin position="199"/>
        <end position="261"/>
    </location>
</feature>
<sequence>MGEGAARGGTDTTALELARAAGFAAAGSVPLGPAGSYAAGMSTPDKPRAADELRPLRLERPFASNAAGSVMIHAGQTMVLCTASVAADVPPWLAGRGKGWVTAEYNMLPGSTSPRKPRDRQKVDGRTTEIQRLIGRSLRAVVDLGALGERSITVDCDVIRADGGTRTASITGAFVALVDAVRSIEVDPPELSKVFRASVAAVSVGIVDGAVQLDLNYEQDYAAAVDMNVVMTGRGRFVEVQGTGEEATFSAAELQQLIAAASLGTTRLTELQREALGPAWPCQ</sequence>
<dbReference type="InterPro" id="IPR020568">
    <property type="entry name" value="Ribosomal_Su5_D2-typ_SF"/>
</dbReference>
<dbReference type="GO" id="GO:0000175">
    <property type="term" value="F:3'-5'-RNA exonuclease activity"/>
    <property type="evidence" value="ECO:0007669"/>
    <property type="project" value="UniProtKB-UniRule"/>
</dbReference>
<keyword evidence="5" id="KW-0694">RNA-binding</keyword>
<comment type="function">
    <text evidence="6">Phosphorolytic 3'-5' exoribonuclease that plays an important role in tRNA 3'-end maturation. Removes nucleotide residues following the 3'-CCA terminus of tRNAs; can also add nucleotides to the ends of RNA molecules by using nucleoside diphosphates as substrates, but this may not be physiologically important. Probably plays a role in initiation of 16S rRNA degradation (leading to ribosome degradation) during starvation.</text>
</comment>
<dbReference type="Pfam" id="PF03725">
    <property type="entry name" value="RNase_PH_C"/>
    <property type="match status" value="1"/>
</dbReference>
<evidence type="ECO:0000256" key="4">
    <source>
        <dbReference type="ARBA" id="ARBA00022694"/>
    </source>
</evidence>
<feature type="binding site" evidence="6">
    <location>
        <begin position="164"/>
        <end position="166"/>
    </location>
    <ligand>
        <name>phosphate</name>
        <dbReference type="ChEBI" id="CHEBI:43474"/>
        <note>substrate</note>
    </ligand>
</feature>
<dbReference type="EMBL" id="SJPO01000008">
    <property type="protein sequence ID" value="TWT74622.1"/>
    <property type="molecule type" value="Genomic_DNA"/>
</dbReference>
<keyword evidence="6 9" id="KW-0548">Nucleotidyltransferase</keyword>
<dbReference type="NCBIfam" id="TIGR01966">
    <property type="entry name" value="RNasePH"/>
    <property type="match status" value="1"/>
</dbReference>
<keyword evidence="10" id="KW-1185">Reference proteome</keyword>
<keyword evidence="4 6" id="KW-0819">tRNA processing</keyword>
<comment type="similarity">
    <text evidence="1 6">Belongs to the RNase PH family.</text>
</comment>
<evidence type="ECO:0000259" key="8">
    <source>
        <dbReference type="Pfam" id="PF03725"/>
    </source>
</evidence>
<accession>A0A5C5YID1</accession>
<organism evidence="9 10">
    <name type="scientific">Posidoniimonas polymericola</name>
    <dbReference type="NCBI Taxonomy" id="2528002"/>
    <lineage>
        <taxon>Bacteria</taxon>
        <taxon>Pseudomonadati</taxon>
        <taxon>Planctomycetota</taxon>
        <taxon>Planctomycetia</taxon>
        <taxon>Pirellulales</taxon>
        <taxon>Lacipirellulaceae</taxon>
        <taxon>Posidoniimonas</taxon>
    </lineage>
</organism>
<dbReference type="InterPro" id="IPR015847">
    <property type="entry name" value="ExoRNase_PH_dom2"/>
</dbReference>
<name>A0A5C5YID1_9BACT</name>
<comment type="catalytic activity">
    <reaction evidence="6">
        <text>tRNA(n+1) + phosphate = tRNA(n) + a ribonucleoside 5'-diphosphate</text>
        <dbReference type="Rhea" id="RHEA:10628"/>
        <dbReference type="Rhea" id="RHEA-COMP:17343"/>
        <dbReference type="Rhea" id="RHEA-COMP:17344"/>
        <dbReference type="ChEBI" id="CHEBI:43474"/>
        <dbReference type="ChEBI" id="CHEBI:57930"/>
        <dbReference type="ChEBI" id="CHEBI:173114"/>
        <dbReference type="EC" id="2.7.7.56"/>
    </reaction>
</comment>
<dbReference type="SUPFAM" id="SSF54211">
    <property type="entry name" value="Ribosomal protein S5 domain 2-like"/>
    <property type="match status" value="1"/>
</dbReference>
<evidence type="ECO:0000259" key="7">
    <source>
        <dbReference type="Pfam" id="PF01138"/>
    </source>
</evidence>
<dbReference type="EC" id="2.7.7.56" evidence="6"/>
<keyword evidence="6 9" id="KW-0808">Transferase</keyword>
<dbReference type="GO" id="GO:0008033">
    <property type="term" value="P:tRNA processing"/>
    <property type="evidence" value="ECO:0007669"/>
    <property type="project" value="UniProtKB-UniRule"/>
</dbReference>
<proteinExistence type="inferred from homology"/>
<dbReference type="Pfam" id="PF01138">
    <property type="entry name" value="RNase_PH"/>
    <property type="match status" value="1"/>
</dbReference>
<dbReference type="InterPro" id="IPR036345">
    <property type="entry name" value="ExoRNase_PH_dom2_sf"/>
</dbReference>
<protein>
    <recommendedName>
        <fullName evidence="6">Ribonuclease PH</fullName>
        <shortName evidence="6">RNase PH</shortName>
        <ecNumber evidence="6">2.7.7.56</ecNumber>
    </recommendedName>
    <alternativeName>
        <fullName evidence="6">tRNA nucleotidyltransferase</fullName>
    </alternativeName>
</protein>
<dbReference type="InterPro" id="IPR050080">
    <property type="entry name" value="RNase_PH"/>
</dbReference>